<evidence type="ECO:0000313" key="14">
    <source>
        <dbReference type="Proteomes" id="UP000009284"/>
    </source>
</evidence>
<dbReference type="RefSeq" id="WP_014111441.1">
    <property type="nucleotide sequence ID" value="NC_016043.1"/>
</dbReference>
<name>G4QB04_TAYAM</name>
<keyword evidence="8 9" id="KW-0234">DNA repair</keyword>
<comment type="catalytic activity">
    <reaction evidence="1 9 11">
        <text>Hydrolyzes single-stranded DNA or mismatched double-stranded DNA and polynucleotides, releasing free uracil.</text>
        <dbReference type="EC" id="3.2.2.27"/>
    </reaction>
</comment>
<dbReference type="HOGENOM" id="CLU_032162_3_1_4"/>
<dbReference type="Proteomes" id="UP000009284">
    <property type="component" value="Chromosome"/>
</dbReference>
<gene>
    <name evidence="9" type="primary">ung</name>
    <name evidence="13" type="ordered locus">TASI_0775</name>
</gene>
<dbReference type="NCBIfam" id="TIGR00628">
    <property type="entry name" value="ung"/>
    <property type="match status" value="1"/>
</dbReference>
<comment type="subcellular location">
    <subcellularLocation>
        <location evidence="9">Cytoplasm</location>
    </subcellularLocation>
</comment>
<comment type="function">
    <text evidence="2 9 11">Excises uracil residues from the DNA which can arise as a result of misincorporation of dUMP residues by DNA polymerase or due to deamination of cytosine.</text>
</comment>
<dbReference type="InterPro" id="IPR005122">
    <property type="entry name" value="Uracil-DNA_glycosylase-like"/>
</dbReference>
<feature type="active site" description="Proton acceptor" evidence="9 10">
    <location>
        <position position="66"/>
    </location>
</feature>
<sequence>MNINKIHPSWQSFFYEEMTKPYFKSLLRNIEQARQKNIVYPPEESVFSAFKLTALDQIKVVILGQDPYFNEGQAHGLAFSVQKGVALPPSLKNIFQELQKSIPNFVIPTHGCLEKWASQGVMLLNDVLTVERGKPNSHKGFGWEIFTKNAILKINSECENVVFLLWGGNAKAKSPLLDKHKHLILESPHPSPLSAYRGFLGNMHFAKANTYLEAHNKQAIDWSLE</sequence>
<dbReference type="HAMAP" id="MF_00148">
    <property type="entry name" value="UDG"/>
    <property type="match status" value="1"/>
</dbReference>
<evidence type="ECO:0000313" key="13">
    <source>
        <dbReference type="EMBL" id="AEP36545.1"/>
    </source>
</evidence>
<dbReference type="CDD" id="cd10027">
    <property type="entry name" value="UDG-F1-like"/>
    <property type="match status" value="1"/>
</dbReference>
<evidence type="ECO:0000256" key="1">
    <source>
        <dbReference type="ARBA" id="ARBA00001400"/>
    </source>
</evidence>
<keyword evidence="7 9" id="KW-0378">Hydrolase</keyword>
<keyword evidence="9" id="KW-0963">Cytoplasm</keyword>
<dbReference type="GO" id="GO:0005737">
    <property type="term" value="C:cytoplasm"/>
    <property type="evidence" value="ECO:0007669"/>
    <property type="project" value="UniProtKB-SubCell"/>
</dbReference>
<dbReference type="NCBIfam" id="NF003591">
    <property type="entry name" value="PRK05254.1-4"/>
    <property type="match status" value="1"/>
</dbReference>
<organism evidence="13 14">
    <name type="scientific">Taylorella asinigenitalis (strain MCE3)</name>
    <dbReference type="NCBI Taxonomy" id="1008459"/>
    <lineage>
        <taxon>Bacteria</taxon>
        <taxon>Pseudomonadati</taxon>
        <taxon>Pseudomonadota</taxon>
        <taxon>Betaproteobacteria</taxon>
        <taxon>Burkholderiales</taxon>
        <taxon>Alcaligenaceae</taxon>
        <taxon>Taylorella</taxon>
    </lineage>
</organism>
<dbReference type="NCBIfam" id="NF003588">
    <property type="entry name" value="PRK05254.1-1"/>
    <property type="match status" value="1"/>
</dbReference>
<evidence type="ECO:0000256" key="5">
    <source>
        <dbReference type="ARBA" id="ARBA00018429"/>
    </source>
</evidence>
<dbReference type="PANTHER" id="PTHR11264">
    <property type="entry name" value="URACIL-DNA GLYCOSYLASE"/>
    <property type="match status" value="1"/>
</dbReference>
<dbReference type="AlphaFoldDB" id="G4QB04"/>
<dbReference type="SMART" id="SM00987">
    <property type="entry name" value="UreE_C"/>
    <property type="match status" value="1"/>
</dbReference>
<dbReference type="Gene3D" id="3.40.470.10">
    <property type="entry name" value="Uracil-DNA glycosylase-like domain"/>
    <property type="match status" value="1"/>
</dbReference>
<dbReference type="EMBL" id="CP003059">
    <property type="protein sequence ID" value="AEP36545.1"/>
    <property type="molecule type" value="Genomic_DNA"/>
</dbReference>
<evidence type="ECO:0000256" key="3">
    <source>
        <dbReference type="ARBA" id="ARBA00008184"/>
    </source>
</evidence>
<dbReference type="GO" id="GO:0004844">
    <property type="term" value="F:uracil DNA N-glycosylase activity"/>
    <property type="evidence" value="ECO:0007669"/>
    <property type="project" value="UniProtKB-UniRule"/>
</dbReference>
<evidence type="ECO:0000256" key="8">
    <source>
        <dbReference type="ARBA" id="ARBA00023204"/>
    </source>
</evidence>
<dbReference type="FunFam" id="3.40.470.10:FF:000001">
    <property type="entry name" value="Uracil-DNA glycosylase"/>
    <property type="match status" value="1"/>
</dbReference>
<keyword evidence="6 9" id="KW-0227">DNA damage</keyword>
<evidence type="ECO:0000256" key="4">
    <source>
        <dbReference type="ARBA" id="ARBA00012030"/>
    </source>
</evidence>
<dbReference type="Pfam" id="PF03167">
    <property type="entry name" value="UDG"/>
    <property type="match status" value="1"/>
</dbReference>
<evidence type="ECO:0000256" key="9">
    <source>
        <dbReference type="HAMAP-Rule" id="MF_00148"/>
    </source>
</evidence>
<dbReference type="KEGG" id="tas:TASI_0775"/>
<dbReference type="PANTHER" id="PTHR11264:SF0">
    <property type="entry name" value="URACIL-DNA GLYCOSYLASE"/>
    <property type="match status" value="1"/>
</dbReference>
<evidence type="ECO:0000259" key="12">
    <source>
        <dbReference type="SMART" id="SM00986"/>
    </source>
</evidence>
<dbReference type="SMART" id="SM00986">
    <property type="entry name" value="UDG"/>
    <property type="match status" value="1"/>
</dbReference>
<accession>G4QB04</accession>
<evidence type="ECO:0000256" key="2">
    <source>
        <dbReference type="ARBA" id="ARBA00002631"/>
    </source>
</evidence>
<dbReference type="SUPFAM" id="SSF52141">
    <property type="entry name" value="Uracil-DNA glycosylase-like"/>
    <property type="match status" value="1"/>
</dbReference>
<dbReference type="NCBIfam" id="NF003589">
    <property type="entry name" value="PRK05254.1-2"/>
    <property type="match status" value="1"/>
</dbReference>
<dbReference type="STRING" id="1008459.TASI_0775"/>
<proteinExistence type="inferred from homology"/>
<evidence type="ECO:0000256" key="6">
    <source>
        <dbReference type="ARBA" id="ARBA00022763"/>
    </source>
</evidence>
<dbReference type="InterPro" id="IPR018085">
    <property type="entry name" value="Ura-DNA_Glyclase_AS"/>
</dbReference>
<dbReference type="OrthoDB" id="9804372at2"/>
<reference key="1">
    <citation type="submission" date="2011-09" db="EMBL/GenBank/DDBJ databases">
        <title>Genomic characterization of the Taylorella genus.</title>
        <authorList>
            <person name="Hebert L."/>
            <person name="Moumen B."/>
            <person name="Pons N."/>
            <person name="Duquesne F."/>
            <person name="Breuil M.-F."/>
            <person name="Goux D."/>
            <person name="Batto J.-M."/>
            <person name="Renault P."/>
            <person name="Laugier C."/>
            <person name="Petry S."/>
        </authorList>
    </citation>
    <scope>NUCLEOTIDE SEQUENCE</scope>
    <source>
        <strain>MCE3</strain>
    </source>
</reference>
<dbReference type="InterPro" id="IPR036895">
    <property type="entry name" value="Uracil-DNA_glycosylase-like_sf"/>
</dbReference>
<dbReference type="PROSITE" id="PS00130">
    <property type="entry name" value="U_DNA_GLYCOSYLASE"/>
    <property type="match status" value="1"/>
</dbReference>
<protein>
    <recommendedName>
        <fullName evidence="5 9">Uracil-DNA glycosylase</fullName>
        <shortName evidence="9">UDG</shortName>
        <ecNumber evidence="4 9">3.2.2.27</ecNumber>
    </recommendedName>
</protein>
<evidence type="ECO:0000256" key="11">
    <source>
        <dbReference type="RuleBase" id="RU003780"/>
    </source>
</evidence>
<reference evidence="13 14" key="2">
    <citation type="journal article" date="2012" name="PLoS ONE">
        <title>Genomic characterization of the taylorella genus.</title>
        <authorList>
            <person name="Hebert L."/>
            <person name="Moumen B."/>
            <person name="Pons N."/>
            <person name="Duquesne F."/>
            <person name="Breuil M.F."/>
            <person name="Goux D."/>
            <person name="Batto J.M."/>
            <person name="Laugier C."/>
            <person name="Renault P."/>
            <person name="Petry S."/>
        </authorList>
    </citation>
    <scope>NUCLEOTIDE SEQUENCE [LARGE SCALE GENOMIC DNA]</scope>
    <source>
        <strain evidence="13 14">MCE3</strain>
    </source>
</reference>
<keyword evidence="14" id="KW-1185">Reference proteome</keyword>
<dbReference type="eggNOG" id="COG0692">
    <property type="taxonomic scope" value="Bacteria"/>
</dbReference>
<evidence type="ECO:0000256" key="10">
    <source>
        <dbReference type="PROSITE-ProRule" id="PRU10072"/>
    </source>
</evidence>
<dbReference type="EC" id="3.2.2.27" evidence="4 9"/>
<dbReference type="InterPro" id="IPR002043">
    <property type="entry name" value="UDG_fam1"/>
</dbReference>
<evidence type="ECO:0000256" key="7">
    <source>
        <dbReference type="ARBA" id="ARBA00022801"/>
    </source>
</evidence>
<dbReference type="NCBIfam" id="NF003592">
    <property type="entry name" value="PRK05254.1-5"/>
    <property type="match status" value="1"/>
</dbReference>
<comment type="similarity">
    <text evidence="3 9 11">Belongs to the uracil-DNA glycosylase (UDG) superfamily. UNG family.</text>
</comment>
<dbReference type="GO" id="GO:0097510">
    <property type="term" value="P:base-excision repair, AP site formation via deaminated base removal"/>
    <property type="evidence" value="ECO:0007669"/>
    <property type="project" value="TreeGrafter"/>
</dbReference>
<feature type="domain" description="Uracil-DNA glycosylase-like" evidence="12">
    <location>
        <begin position="51"/>
        <end position="212"/>
    </location>
</feature>